<dbReference type="PATRIC" id="fig|1430899.3.peg.155"/>
<keyword evidence="3" id="KW-1185">Reference proteome</keyword>
<keyword evidence="1" id="KW-0472">Membrane</keyword>
<evidence type="ECO:0000313" key="2">
    <source>
        <dbReference type="EMBL" id="KMT61087.1"/>
    </source>
</evidence>
<keyword evidence="1" id="KW-1133">Transmembrane helix</keyword>
<evidence type="ECO:0008006" key="4">
    <source>
        <dbReference type="Google" id="ProtNLM"/>
    </source>
</evidence>
<sequence>MERSKRKDETKADLKRQMNYWKIICVALLLIIVGFFIWIYLSIFVLSPTESGGPALISNRKTVEFQTSTTKADLNKLIATYIDDFTKDEDIGYDVYVGNTVTFQAEAEFFNEPVQLTLKFSPKVVDDGNVLLTLQNLSVGALPLPVSSVMSFVSKQYKFPKWVTVIPKDKTIYLALDRLKLKGDTKVRADALNLKKDDISFTLLVPVK</sequence>
<dbReference type="OrthoDB" id="2412610at2"/>
<protein>
    <recommendedName>
        <fullName evidence="4">DUF2140 family protein</fullName>
    </recommendedName>
</protein>
<name>A0A0J8GEH2_9LIST</name>
<dbReference type="EMBL" id="AZHO01000004">
    <property type="protein sequence ID" value="KMT61087.1"/>
    <property type="molecule type" value="Genomic_DNA"/>
</dbReference>
<keyword evidence="1" id="KW-0812">Transmembrane</keyword>
<evidence type="ECO:0000313" key="3">
    <source>
        <dbReference type="Proteomes" id="UP000052258"/>
    </source>
</evidence>
<reference evidence="2 3" key="1">
    <citation type="journal article" date="2015" name="Genome Biol. Evol.">
        <title>Comparative Genomics of Listeria Sensu Lato: Genus-Wide Differences in Evolutionary Dynamics and the Progressive Gain of Complex, Potentially Pathogenicity-Related Traits through Lateral Gene Transfer.</title>
        <authorList>
            <person name="Chiara M."/>
            <person name="Caruso M."/>
            <person name="D'Erchia A.M."/>
            <person name="Manzari C."/>
            <person name="Fraccalvieri R."/>
            <person name="Goffredo E."/>
            <person name="Latorre L."/>
            <person name="Miccolupo A."/>
            <person name="Padalino I."/>
            <person name="Santagada G."/>
            <person name="Chiocco D."/>
            <person name="Pesole G."/>
            <person name="Horner D.S."/>
            <person name="Parisi A."/>
        </authorList>
    </citation>
    <scope>NUCLEOTIDE SEQUENCE [LARGE SCALE GENOMIC DNA]</scope>
    <source>
        <strain evidence="2 3">1991</strain>
    </source>
</reference>
<evidence type="ECO:0000256" key="1">
    <source>
        <dbReference type="SAM" id="Phobius"/>
    </source>
</evidence>
<gene>
    <name evidence="2" type="ORF">X560_0154</name>
</gene>
<organism evidence="2 3">
    <name type="scientific">Listeria fleischmannii 1991</name>
    <dbReference type="NCBI Taxonomy" id="1430899"/>
    <lineage>
        <taxon>Bacteria</taxon>
        <taxon>Bacillati</taxon>
        <taxon>Bacillota</taxon>
        <taxon>Bacilli</taxon>
        <taxon>Bacillales</taxon>
        <taxon>Listeriaceae</taxon>
        <taxon>Listeria</taxon>
    </lineage>
</organism>
<proteinExistence type="predicted"/>
<dbReference type="Pfam" id="PF09911">
    <property type="entry name" value="DUF2140"/>
    <property type="match status" value="1"/>
</dbReference>
<feature type="transmembrane region" description="Helical" evidence="1">
    <location>
        <begin position="20"/>
        <end position="41"/>
    </location>
</feature>
<dbReference type="AlphaFoldDB" id="A0A0J8GEH2"/>
<dbReference type="InterPro" id="IPR018672">
    <property type="entry name" value="DUF2140"/>
</dbReference>
<accession>A0A0J8GEH2</accession>
<dbReference type="Proteomes" id="UP000052258">
    <property type="component" value="Unassembled WGS sequence"/>
</dbReference>
<comment type="caution">
    <text evidence="2">The sequence shown here is derived from an EMBL/GenBank/DDBJ whole genome shotgun (WGS) entry which is preliminary data.</text>
</comment>